<dbReference type="PROSITE" id="PS01063">
    <property type="entry name" value="SIGMA70_ECF"/>
    <property type="match status" value="1"/>
</dbReference>
<comment type="caution">
    <text evidence="10">The sequence shown here is derived from an EMBL/GenBank/DDBJ whole genome shotgun (WGS) entry which is preliminary data.</text>
</comment>
<dbReference type="Pfam" id="PF04542">
    <property type="entry name" value="Sigma70_r2"/>
    <property type="match status" value="1"/>
</dbReference>
<accession>A0A2T1HX32</accession>
<feature type="domain" description="RNA polymerase sigma factor 70 region 4 type 2" evidence="9">
    <location>
        <begin position="140"/>
        <end position="191"/>
    </location>
</feature>
<dbReference type="Gene3D" id="1.10.1740.10">
    <property type="match status" value="1"/>
</dbReference>
<evidence type="ECO:0000259" key="8">
    <source>
        <dbReference type="Pfam" id="PF04542"/>
    </source>
</evidence>
<dbReference type="NCBIfam" id="TIGR02937">
    <property type="entry name" value="sigma70-ECF"/>
    <property type="match status" value="1"/>
</dbReference>
<dbReference type="GO" id="GO:0016987">
    <property type="term" value="F:sigma factor activity"/>
    <property type="evidence" value="ECO:0007669"/>
    <property type="project" value="UniProtKB-KW"/>
</dbReference>
<dbReference type="InterPro" id="IPR039425">
    <property type="entry name" value="RNA_pol_sigma-70-like"/>
</dbReference>
<keyword evidence="3 6" id="KW-0731">Sigma factor</keyword>
<evidence type="ECO:0000256" key="5">
    <source>
        <dbReference type="ARBA" id="ARBA00023163"/>
    </source>
</evidence>
<dbReference type="InterPro" id="IPR013249">
    <property type="entry name" value="RNA_pol_sigma70_r4_t2"/>
</dbReference>
<dbReference type="AlphaFoldDB" id="A0A2T1HX32"/>
<evidence type="ECO:0000259" key="9">
    <source>
        <dbReference type="Pfam" id="PF08281"/>
    </source>
</evidence>
<evidence type="ECO:0000256" key="6">
    <source>
        <dbReference type="RuleBase" id="RU000716"/>
    </source>
</evidence>
<dbReference type="PANTHER" id="PTHR43133:SF25">
    <property type="entry name" value="RNA POLYMERASE SIGMA FACTOR RFAY-RELATED"/>
    <property type="match status" value="1"/>
</dbReference>
<feature type="region of interest" description="Disordered" evidence="7">
    <location>
        <begin position="105"/>
        <end position="129"/>
    </location>
</feature>
<dbReference type="Proteomes" id="UP000239772">
    <property type="component" value="Unassembled WGS sequence"/>
</dbReference>
<dbReference type="PANTHER" id="PTHR43133">
    <property type="entry name" value="RNA POLYMERASE ECF-TYPE SIGMA FACTO"/>
    <property type="match status" value="1"/>
</dbReference>
<dbReference type="InterPro" id="IPR000838">
    <property type="entry name" value="RNA_pol_sigma70_ECF_CS"/>
</dbReference>
<dbReference type="CDD" id="cd06171">
    <property type="entry name" value="Sigma70_r4"/>
    <property type="match status" value="1"/>
</dbReference>
<gene>
    <name evidence="10" type="ORF">SLNSH_04505</name>
</gene>
<evidence type="ECO:0000256" key="1">
    <source>
        <dbReference type="ARBA" id="ARBA00010641"/>
    </source>
</evidence>
<dbReference type="Gene3D" id="1.10.10.10">
    <property type="entry name" value="Winged helix-like DNA-binding domain superfamily/Winged helix DNA-binding domain"/>
    <property type="match status" value="1"/>
</dbReference>
<reference evidence="11" key="1">
    <citation type="submission" date="2018-03" db="EMBL/GenBank/DDBJ databases">
        <authorList>
            <person name="Sun L."/>
            <person name="Liu H."/>
            <person name="Chen W."/>
            <person name="Huang K."/>
            <person name="Liu W."/>
            <person name="Gao X."/>
        </authorList>
    </citation>
    <scope>NUCLEOTIDE SEQUENCE [LARGE SCALE GENOMIC DNA]</scope>
    <source>
        <strain evidence="11">SH9</strain>
    </source>
</reference>
<dbReference type="EMBL" id="PVZS01000004">
    <property type="protein sequence ID" value="PSC06253.1"/>
    <property type="molecule type" value="Genomic_DNA"/>
</dbReference>
<evidence type="ECO:0000256" key="7">
    <source>
        <dbReference type="SAM" id="MobiDB-lite"/>
    </source>
</evidence>
<name>A0A2T1HX32_9HYPH</name>
<dbReference type="InterPro" id="IPR013325">
    <property type="entry name" value="RNA_pol_sigma_r2"/>
</dbReference>
<dbReference type="SUPFAM" id="SSF88659">
    <property type="entry name" value="Sigma3 and sigma4 domains of RNA polymerase sigma factors"/>
    <property type="match status" value="1"/>
</dbReference>
<comment type="similarity">
    <text evidence="1 6">Belongs to the sigma-70 factor family. ECF subfamily.</text>
</comment>
<keyword evidence="4 6" id="KW-0238">DNA-binding</keyword>
<keyword evidence="5 6" id="KW-0804">Transcription</keyword>
<dbReference type="InterPro" id="IPR013324">
    <property type="entry name" value="RNA_pol_sigma_r3/r4-like"/>
</dbReference>
<keyword evidence="2 6" id="KW-0805">Transcription regulation</keyword>
<evidence type="ECO:0000256" key="2">
    <source>
        <dbReference type="ARBA" id="ARBA00023015"/>
    </source>
</evidence>
<dbReference type="GO" id="GO:0006352">
    <property type="term" value="P:DNA-templated transcription initiation"/>
    <property type="evidence" value="ECO:0007669"/>
    <property type="project" value="InterPro"/>
</dbReference>
<dbReference type="GO" id="GO:0003677">
    <property type="term" value="F:DNA binding"/>
    <property type="evidence" value="ECO:0007669"/>
    <property type="project" value="UniProtKB-KW"/>
</dbReference>
<evidence type="ECO:0000313" key="10">
    <source>
        <dbReference type="EMBL" id="PSC06253.1"/>
    </source>
</evidence>
<keyword evidence="11" id="KW-1185">Reference proteome</keyword>
<organism evidence="10 11">
    <name type="scientific">Alsobacter soli</name>
    <dbReference type="NCBI Taxonomy" id="2109933"/>
    <lineage>
        <taxon>Bacteria</taxon>
        <taxon>Pseudomonadati</taxon>
        <taxon>Pseudomonadota</taxon>
        <taxon>Alphaproteobacteria</taxon>
        <taxon>Hyphomicrobiales</taxon>
        <taxon>Alsobacteraceae</taxon>
        <taxon>Alsobacter</taxon>
    </lineage>
</organism>
<feature type="domain" description="RNA polymerase sigma-70 region 2" evidence="8">
    <location>
        <begin position="30"/>
        <end position="92"/>
    </location>
</feature>
<dbReference type="OrthoDB" id="9803470at2"/>
<evidence type="ECO:0000256" key="4">
    <source>
        <dbReference type="ARBA" id="ARBA00023125"/>
    </source>
</evidence>
<dbReference type="Pfam" id="PF08281">
    <property type="entry name" value="Sigma70_r4_2"/>
    <property type="match status" value="1"/>
</dbReference>
<protein>
    <recommendedName>
        <fullName evidence="6">RNA polymerase sigma factor</fullName>
    </recommendedName>
</protein>
<dbReference type="InterPro" id="IPR007627">
    <property type="entry name" value="RNA_pol_sigma70_r2"/>
</dbReference>
<dbReference type="InterPro" id="IPR036388">
    <property type="entry name" value="WH-like_DNA-bd_sf"/>
</dbReference>
<sequence length="206" mass="22841">MASWEFGRKGRASAPVQADGKAALSRFEDLVLPHLDAAYTLAVYLCRDRDAAEDVVQDACLRAFRGFDGFRGDNARAWLLAIVRNCHLSWREELRRRSSVVDGSAASKCRSGDGASAGGTEAPAGEDDPEAVLVRRDEAERVRAVLAELPEPAREILVLREIEDLPYRDIAQVLDLPLGTVMSRLARARKAFALRWRVRRPDGERA</sequence>
<evidence type="ECO:0000256" key="3">
    <source>
        <dbReference type="ARBA" id="ARBA00023082"/>
    </source>
</evidence>
<proteinExistence type="inferred from homology"/>
<evidence type="ECO:0000313" key="11">
    <source>
        <dbReference type="Proteomes" id="UP000239772"/>
    </source>
</evidence>
<dbReference type="InterPro" id="IPR014284">
    <property type="entry name" value="RNA_pol_sigma-70_dom"/>
</dbReference>
<dbReference type="SUPFAM" id="SSF88946">
    <property type="entry name" value="Sigma2 domain of RNA polymerase sigma factors"/>
    <property type="match status" value="1"/>
</dbReference>